<sequence length="488" mass="55404">MPKLSAISRLLSGLKREHHDYKPSLHIFPELNSDKLASDLQLEMEATQRGKRNEPPADSTAMDDFELRIVDRIESEKNTAHNTFSEEVRVYAERLAALEFEERFSAIRHAAPAAVSEFKVEVGQGRDELFNLRRNIIDVEKERDKFRKKHGIERLSRHASGGTLTLKFGILVLLTLIEIVMNGYFLSKGSEGGMFGGINEAVSFAILNVVVSFLVAAVGVRWINHRNFFAKLIGLLSLAFYLCFAIGLNLSLAHFREISGALNEDASREVITRMLENPLGLTDLKSWIFFAIGLTFSAIAFGDAFLIYDPYPGFGSLYQRVEKEHETYRATKDALIKELKAIRDEAIETMEEAGRDLSKRRGAYDSFMQGRERLNQLFIGYQDHLDRTVNTLLAMYREANSKARTDGKVPERFRKRYDMKRLPIPKEQGLAMARDDLRRSIVEAQELLNMQVAAIHTEFSDAVSSYDKIDDIVSYPENDHGTPQLKVA</sequence>
<protein>
    <recommendedName>
        <fullName evidence="4">Transmembrane protein</fullName>
    </recommendedName>
</protein>
<keyword evidence="2" id="KW-0472">Membrane</keyword>
<feature type="transmembrane region" description="Helical" evidence="2">
    <location>
        <begin position="201"/>
        <end position="220"/>
    </location>
</feature>
<accession>A0A1B2F030</accession>
<gene>
    <name evidence="3" type="ORF">BB934_45650</name>
</gene>
<dbReference type="EMBL" id="CP016621">
    <property type="protein sequence ID" value="ANY85507.1"/>
    <property type="molecule type" value="Genomic_DNA"/>
</dbReference>
<feature type="transmembrane region" description="Helical" evidence="2">
    <location>
        <begin position="287"/>
        <end position="308"/>
    </location>
</feature>
<evidence type="ECO:0000313" key="3">
    <source>
        <dbReference type="EMBL" id="ANY85507.1"/>
    </source>
</evidence>
<dbReference type="RefSeq" id="WP_157934779.1">
    <property type="nucleotide sequence ID" value="NZ_CP016621.1"/>
</dbReference>
<feature type="coiled-coil region" evidence="1">
    <location>
        <begin position="318"/>
        <end position="356"/>
    </location>
</feature>
<keyword evidence="1" id="KW-0175">Coiled coil</keyword>
<evidence type="ECO:0000256" key="2">
    <source>
        <dbReference type="SAM" id="Phobius"/>
    </source>
</evidence>
<keyword evidence="3" id="KW-0614">Plasmid</keyword>
<evidence type="ECO:0008006" key="4">
    <source>
        <dbReference type="Google" id="ProtNLM"/>
    </source>
</evidence>
<dbReference type="OrthoDB" id="9795988at2"/>
<feature type="transmembrane region" description="Helical" evidence="2">
    <location>
        <begin position="164"/>
        <end position="186"/>
    </location>
</feature>
<evidence type="ECO:0000256" key="1">
    <source>
        <dbReference type="SAM" id="Coils"/>
    </source>
</evidence>
<name>A0A1B2F030_9HYPH</name>
<feature type="transmembrane region" description="Helical" evidence="2">
    <location>
        <begin position="232"/>
        <end position="255"/>
    </location>
</feature>
<keyword evidence="2" id="KW-1133">Transmembrane helix</keyword>
<organism evidence="3">
    <name type="scientific">Microvirga ossetica</name>
    <dbReference type="NCBI Taxonomy" id="1882682"/>
    <lineage>
        <taxon>Bacteria</taxon>
        <taxon>Pseudomonadati</taxon>
        <taxon>Pseudomonadota</taxon>
        <taxon>Alphaproteobacteria</taxon>
        <taxon>Hyphomicrobiales</taxon>
        <taxon>Methylobacteriaceae</taxon>
        <taxon>Microvirga</taxon>
    </lineage>
</organism>
<keyword evidence="2" id="KW-0812">Transmembrane</keyword>
<dbReference type="AlphaFoldDB" id="A0A1B2F030"/>
<dbReference type="KEGG" id="moc:BB934_45650"/>
<geneLocation type="plasmid" evidence="3">
    <name>unnamed5</name>
</geneLocation>
<reference evidence="3" key="1">
    <citation type="submission" date="2016-07" db="EMBL/GenBank/DDBJ databases">
        <title>Microvirga ossetica sp. nov. a new species of rhizobia isolated from root nodules of the legume species Vicia alpestris Steven originated from North Ossetia region in the Caucasus.</title>
        <authorList>
            <person name="Safronova V.I."/>
            <person name="Kuznetsova I.G."/>
            <person name="Sazanova A.L."/>
            <person name="Belimov A."/>
            <person name="Andronov E."/>
            <person name="Osledkin Y.S."/>
            <person name="Onishchuk O.P."/>
            <person name="Kurchak O.N."/>
            <person name="Shaposhnikov A.I."/>
            <person name="Willems A."/>
            <person name="Tikhonovich I.A."/>
        </authorList>
    </citation>
    <scope>NUCLEOTIDE SEQUENCE [LARGE SCALE GENOMIC DNA]</scope>
    <source>
        <strain evidence="3">V5/3M</strain>
        <plasmid evidence="3">unnamed5</plasmid>
    </source>
</reference>
<proteinExistence type="predicted"/>